<dbReference type="PANTHER" id="PTHR12644">
    <property type="entry name" value="ARP2/3 COMPLEX 16 KD SUBUNIT P16-ARC"/>
    <property type="match status" value="1"/>
</dbReference>
<keyword evidence="4 6" id="KW-0206">Cytoskeleton</keyword>
<dbReference type="Proteomes" id="UP000887581">
    <property type="component" value="Unplaced"/>
</dbReference>
<dbReference type="SUPFAM" id="SSF69103">
    <property type="entry name" value="Arp2/3 complex 16 kDa subunit ARPC5"/>
    <property type="match status" value="1"/>
</dbReference>
<proteinExistence type="inferred from homology"/>
<comment type="function">
    <text evidence="5">Functions as a component of the Arp2/3 complex which is involved in regulation of actin polymerization and together with an activating nucleation-promoting factor (NPF) mediates the formation of branched actin networks.</text>
</comment>
<comment type="similarity">
    <text evidence="2 6">Belongs to the ARPC5 family.</text>
</comment>
<name>A0A915PTY0_9BILA</name>
<reference evidence="8" key="1">
    <citation type="submission" date="2022-11" db="UniProtKB">
        <authorList>
            <consortium name="WormBaseParasite"/>
        </authorList>
    </citation>
    <scope>IDENTIFICATION</scope>
</reference>
<dbReference type="GO" id="GO:0034314">
    <property type="term" value="P:Arp2/3 complex-mediated actin nucleation"/>
    <property type="evidence" value="ECO:0007669"/>
    <property type="project" value="InterPro"/>
</dbReference>
<evidence type="ECO:0000313" key="8">
    <source>
        <dbReference type="WBParaSite" id="sdigi.contig432.g8278.t1"/>
    </source>
</evidence>
<comment type="subcellular location">
    <subcellularLocation>
        <location evidence="1">Cytoplasm</location>
        <location evidence="1">Cytoskeleton</location>
    </subcellularLocation>
</comment>
<evidence type="ECO:0000256" key="4">
    <source>
        <dbReference type="ARBA" id="ARBA00023212"/>
    </source>
</evidence>
<keyword evidence="7" id="KW-1185">Reference proteome</keyword>
<sequence>MAKNLENTSYRKLDVDAFDPEKFVDCEDAETPGIGPDERLVNQLLQSAKLQEALKASLSNPPLKCKNQYGEYEVRRKSLSQNYGFLNLKMIKDRSTALVTKVLMNVKTADIEGMVRSLTDDEVNLLMKFIYKAMDTQADNATCQYLLSWHAQVLARGGYGAIIRVFCDRQRL</sequence>
<evidence type="ECO:0000256" key="6">
    <source>
        <dbReference type="RuleBase" id="RU004301"/>
    </source>
</evidence>
<dbReference type="GO" id="GO:0005885">
    <property type="term" value="C:Arp2/3 protein complex"/>
    <property type="evidence" value="ECO:0007669"/>
    <property type="project" value="InterPro"/>
</dbReference>
<dbReference type="Pfam" id="PF04699">
    <property type="entry name" value="P16-Arc"/>
    <property type="match status" value="2"/>
</dbReference>
<dbReference type="Gene3D" id="1.25.40.190">
    <property type="entry name" value="Actin-related protein 2/3 complex subunit 5"/>
    <property type="match status" value="1"/>
</dbReference>
<dbReference type="InterPro" id="IPR036743">
    <property type="entry name" value="ARPC5_sf"/>
</dbReference>
<dbReference type="WBParaSite" id="sdigi.contig432.g8278.t1">
    <property type="protein sequence ID" value="sdigi.contig432.g8278.t1"/>
    <property type="gene ID" value="sdigi.contig432.g8278"/>
</dbReference>
<protein>
    <recommendedName>
        <fullName evidence="6">Actin-related protein 2/3 complex subunit 5</fullName>
    </recommendedName>
</protein>
<evidence type="ECO:0000256" key="3">
    <source>
        <dbReference type="ARBA" id="ARBA00022490"/>
    </source>
</evidence>
<accession>A0A915PTY0</accession>
<dbReference type="FunFam" id="1.25.40.190:FF:000003">
    <property type="entry name" value="Actin-related protein 2/3 complex subunit 5"/>
    <property type="match status" value="1"/>
</dbReference>
<evidence type="ECO:0000256" key="5">
    <source>
        <dbReference type="ARBA" id="ARBA00060329"/>
    </source>
</evidence>
<dbReference type="AlphaFoldDB" id="A0A915PTY0"/>
<evidence type="ECO:0000313" key="7">
    <source>
        <dbReference type="Proteomes" id="UP000887581"/>
    </source>
</evidence>
<dbReference type="GO" id="GO:0030833">
    <property type="term" value="P:regulation of actin filament polymerization"/>
    <property type="evidence" value="ECO:0007669"/>
    <property type="project" value="InterPro"/>
</dbReference>
<comment type="function">
    <text evidence="6">Functions as component of the Arp2/3 complex which is involved in regulation of actin polymerization and together with an activating nucleation-promoting factor (NPF) mediates the formation of branched actin networks. Arp2/3 complex plays a critical role in the control of cell morphogenesis via the modulation of cell polarity development.</text>
</comment>
<dbReference type="PIRSF" id="PIRSF039096">
    <property type="entry name" value="p16-ARC"/>
    <property type="match status" value="1"/>
</dbReference>
<dbReference type="InterPro" id="IPR006789">
    <property type="entry name" value="ARPC5"/>
</dbReference>
<keyword evidence="3" id="KW-0963">Cytoplasm</keyword>
<organism evidence="7 8">
    <name type="scientific">Setaria digitata</name>
    <dbReference type="NCBI Taxonomy" id="48799"/>
    <lineage>
        <taxon>Eukaryota</taxon>
        <taxon>Metazoa</taxon>
        <taxon>Ecdysozoa</taxon>
        <taxon>Nematoda</taxon>
        <taxon>Chromadorea</taxon>
        <taxon>Rhabditida</taxon>
        <taxon>Spirurina</taxon>
        <taxon>Spiruromorpha</taxon>
        <taxon>Filarioidea</taxon>
        <taxon>Setariidae</taxon>
        <taxon>Setaria</taxon>
    </lineage>
</organism>
<evidence type="ECO:0000256" key="2">
    <source>
        <dbReference type="ARBA" id="ARBA00006084"/>
    </source>
</evidence>
<evidence type="ECO:0000256" key="1">
    <source>
        <dbReference type="ARBA" id="ARBA00004245"/>
    </source>
</evidence>